<name>A0A2H3DAU8_ARMGA</name>
<evidence type="ECO:0000313" key="1">
    <source>
        <dbReference type="EMBL" id="PBK92349.1"/>
    </source>
</evidence>
<reference evidence="2" key="1">
    <citation type="journal article" date="2017" name="Nat. Ecol. Evol.">
        <title>Genome expansion and lineage-specific genetic innovations in the forest pathogenic fungi Armillaria.</title>
        <authorList>
            <person name="Sipos G."/>
            <person name="Prasanna A.N."/>
            <person name="Walter M.C."/>
            <person name="O'Connor E."/>
            <person name="Balint B."/>
            <person name="Krizsan K."/>
            <person name="Kiss B."/>
            <person name="Hess J."/>
            <person name="Varga T."/>
            <person name="Slot J."/>
            <person name="Riley R."/>
            <person name="Boka B."/>
            <person name="Rigling D."/>
            <person name="Barry K."/>
            <person name="Lee J."/>
            <person name="Mihaltcheva S."/>
            <person name="LaButti K."/>
            <person name="Lipzen A."/>
            <person name="Waldron R."/>
            <person name="Moloney N.M."/>
            <person name="Sperisen C."/>
            <person name="Kredics L."/>
            <person name="Vagvoelgyi C."/>
            <person name="Patrignani A."/>
            <person name="Fitzpatrick D."/>
            <person name="Nagy I."/>
            <person name="Doyle S."/>
            <person name="Anderson J.B."/>
            <person name="Grigoriev I.V."/>
            <person name="Gueldener U."/>
            <person name="Muensterkoetter M."/>
            <person name="Nagy L.G."/>
        </authorList>
    </citation>
    <scope>NUCLEOTIDE SEQUENCE [LARGE SCALE GENOMIC DNA]</scope>
    <source>
        <strain evidence="2">Ar21-2</strain>
    </source>
</reference>
<evidence type="ECO:0000313" key="2">
    <source>
        <dbReference type="Proteomes" id="UP000217790"/>
    </source>
</evidence>
<dbReference type="Proteomes" id="UP000217790">
    <property type="component" value="Unassembled WGS sequence"/>
</dbReference>
<dbReference type="EMBL" id="KZ293659">
    <property type="protein sequence ID" value="PBK92349.1"/>
    <property type="molecule type" value="Genomic_DNA"/>
</dbReference>
<dbReference type="InParanoid" id="A0A2H3DAU8"/>
<gene>
    <name evidence="1" type="ORF">ARMGADRAFT_1031214</name>
</gene>
<proteinExistence type="predicted"/>
<accession>A0A2H3DAU8</accession>
<keyword evidence="2" id="KW-1185">Reference proteome</keyword>
<dbReference type="AlphaFoldDB" id="A0A2H3DAU8"/>
<protein>
    <submittedName>
        <fullName evidence="1">Uncharacterized protein</fullName>
    </submittedName>
</protein>
<organism evidence="1 2">
    <name type="scientific">Armillaria gallica</name>
    <name type="common">Bulbous honey fungus</name>
    <name type="synonym">Armillaria bulbosa</name>
    <dbReference type="NCBI Taxonomy" id="47427"/>
    <lineage>
        <taxon>Eukaryota</taxon>
        <taxon>Fungi</taxon>
        <taxon>Dikarya</taxon>
        <taxon>Basidiomycota</taxon>
        <taxon>Agaricomycotina</taxon>
        <taxon>Agaricomycetes</taxon>
        <taxon>Agaricomycetidae</taxon>
        <taxon>Agaricales</taxon>
        <taxon>Marasmiineae</taxon>
        <taxon>Physalacriaceae</taxon>
        <taxon>Armillaria</taxon>
    </lineage>
</organism>
<sequence length="279" mass="30781">MSTSTTPSTAMSEEDMSMETFTPPFQHSLPMSASNLRNQRNLIPVPTTSCQRYMILAANHNPIGAVEVQVLIVQAISDHFMAWSREQIQCALTDIPASSYYCLWYPILHFLIYSATKLLTHSQVVSAAQMGLMETMHTIFVIVDPISTSTNGGHTHYSYISAIILTRVLVQWACRWAHHTSLSECELDMLAIRNISYQLVDSDMASSVVAILLVMLKPGTGVHIKKYHKKNAANDNNDNNIDNDFDIMPFGLSHASLVGISLLGTVTPDLSDAHGNSLA</sequence>
<dbReference type="OrthoDB" id="10266234at2759"/>